<evidence type="ECO:0000313" key="1">
    <source>
        <dbReference type="EMBL" id="CAG9859124.1"/>
    </source>
</evidence>
<dbReference type="InterPro" id="IPR006170">
    <property type="entry name" value="PBP/GOBP"/>
</dbReference>
<accession>A0A9N9TNB2</accession>
<dbReference type="EMBL" id="OU900095">
    <property type="protein sequence ID" value="CAG9859124.1"/>
    <property type="molecule type" value="Genomic_DNA"/>
</dbReference>
<gene>
    <name evidence="1" type="ORF">PHYEVI_LOCUS5500</name>
</gene>
<dbReference type="Pfam" id="PF01395">
    <property type="entry name" value="PBP_GOBP"/>
    <property type="match status" value="1"/>
</dbReference>
<proteinExistence type="predicted"/>
<dbReference type="Proteomes" id="UP001153712">
    <property type="component" value="Chromosome 2"/>
</dbReference>
<name>A0A9N9TNB2_PHYSR</name>
<dbReference type="InterPro" id="IPR036728">
    <property type="entry name" value="PBP_GOBP_sf"/>
</dbReference>
<dbReference type="CDD" id="cd23992">
    <property type="entry name" value="PBP_GOBP"/>
    <property type="match status" value="1"/>
</dbReference>
<dbReference type="SUPFAM" id="SSF47565">
    <property type="entry name" value="Insect pheromone/odorant-binding proteins"/>
    <property type="match status" value="1"/>
</dbReference>
<dbReference type="Gene3D" id="1.10.238.20">
    <property type="entry name" value="Pheromone/general odorant binding protein domain"/>
    <property type="match status" value="1"/>
</dbReference>
<reference evidence="1" key="1">
    <citation type="submission" date="2022-01" db="EMBL/GenBank/DDBJ databases">
        <authorList>
            <person name="King R."/>
        </authorList>
    </citation>
    <scope>NUCLEOTIDE SEQUENCE</scope>
</reference>
<protein>
    <submittedName>
        <fullName evidence="1">Uncharacterized protein</fullName>
    </submittedName>
</protein>
<keyword evidence="2" id="KW-1185">Reference proteome</keyword>
<sequence>MRININEGALLHLTEQKSTESNMKQIVIFAALCFIIGTVWSKPVEHDQHPFPNTLNQCKKELNLDHPEGTEGSNGPLMFCLFNKLGIIDGNGKINKDTMREIILDMNVPESTANEIVKRCTLEKSDEENVEEQSVELFKCIHRDVKL</sequence>
<dbReference type="OrthoDB" id="6595846at2759"/>
<organism evidence="1 2">
    <name type="scientific">Phyllotreta striolata</name>
    <name type="common">Striped flea beetle</name>
    <name type="synonym">Crioceris striolata</name>
    <dbReference type="NCBI Taxonomy" id="444603"/>
    <lineage>
        <taxon>Eukaryota</taxon>
        <taxon>Metazoa</taxon>
        <taxon>Ecdysozoa</taxon>
        <taxon>Arthropoda</taxon>
        <taxon>Hexapoda</taxon>
        <taxon>Insecta</taxon>
        <taxon>Pterygota</taxon>
        <taxon>Neoptera</taxon>
        <taxon>Endopterygota</taxon>
        <taxon>Coleoptera</taxon>
        <taxon>Polyphaga</taxon>
        <taxon>Cucujiformia</taxon>
        <taxon>Chrysomeloidea</taxon>
        <taxon>Chrysomelidae</taxon>
        <taxon>Galerucinae</taxon>
        <taxon>Alticini</taxon>
        <taxon>Phyllotreta</taxon>
    </lineage>
</organism>
<evidence type="ECO:0000313" key="2">
    <source>
        <dbReference type="Proteomes" id="UP001153712"/>
    </source>
</evidence>
<dbReference type="AlphaFoldDB" id="A0A9N9TNB2"/>
<dbReference type="GO" id="GO:0005549">
    <property type="term" value="F:odorant binding"/>
    <property type="evidence" value="ECO:0007669"/>
    <property type="project" value="InterPro"/>
</dbReference>